<dbReference type="Pfam" id="PF09335">
    <property type="entry name" value="VTT_dom"/>
    <property type="match status" value="1"/>
</dbReference>
<keyword evidence="4 6" id="KW-1133">Transmembrane helix</keyword>
<protein>
    <recommendedName>
        <fullName evidence="6">TVP38/TMEM64 family membrane protein</fullName>
    </recommendedName>
</protein>
<proteinExistence type="inferred from homology"/>
<feature type="transmembrane region" description="Helical" evidence="6">
    <location>
        <begin position="27"/>
        <end position="46"/>
    </location>
</feature>
<dbReference type="PANTHER" id="PTHR12677">
    <property type="entry name" value="GOLGI APPARATUS MEMBRANE PROTEIN TVP38-RELATED"/>
    <property type="match status" value="1"/>
</dbReference>
<keyword evidence="2 6" id="KW-1003">Cell membrane</keyword>
<evidence type="ECO:0000256" key="6">
    <source>
        <dbReference type="RuleBase" id="RU366058"/>
    </source>
</evidence>
<dbReference type="EMBL" id="SXDP01000003">
    <property type="protein sequence ID" value="NEZ46797.1"/>
    <property type="molecule type" value="Genomic_DNA"/>
</dbReference>
<dbReference type="InterPro" id="IPR032816">
    <property type="entry name" value="VTT_dom"/>
</dbReference>
<accession>A0A6M0RAL8</accession>
<dbReference type="InterPro" id="IPR015414">
    <property type="entry name" value="TMEM64"/>
</dbReference>
<evidence type="ECO:0000313" key="8">
    <source>
        <dbReference type="EMBL" id="NEZ46797.1"/>
    </source>
</evidence>
<dbReference type="OrthoDB" id="3173541at2"/>
<feature type="transmembrane region" description="Helical" evidence="6">
    <location>
        <begin position="213"/>
        <end position="232"/>
    </location>
</feature>
<keyword evidence="3 6" id="KW-0812">Transmembrane</keyword>
<evidence type="ECO:0000256" key="5">
    <source>
        <dbReference type="ARBA" id="ARBA00023136"/>
    </source>
</evidence>
<feature type="domain" description="VTT" evidence="7">
    <location>
        <begin position="86"/>
        <end position="204"/>
    </location>
</feature>
<name>A0A6M0RAL8_9CLOT</name>
<dbReference type="AlphaFoldDB" id="A0A6M0RAL8"/>
<evidence type="ECO:0000256" key="2">
    <source>
        <dbReference type="ARBA" id="ARBA00022475"/>
    </source>
</evidence>
<feature type="transmembrane region" description="Helical" evidence="6">
    <location>
        <begin position="67"/>
        <end position="86"/>
    </location>
</feature>
<keyword evidence="9" id="KW-1185">Reference proteome</keyword>
<reference evidence="8 9" key="1">
    <citation type="submission" date="2019-04" db="EMBL/GenBank/DDBJ databases">
        <title>Genome sequencing of Clostridium botulinum Groups I-IV and Clostridium butyricum.</title>
        <authorList>
            <person name="Brunt J."/>
            <person name="Van Vliet A.H.M."/>
            <person name="Stringer S.C."/>
            <person name="Carter A.T."/>
            <person name="Peck M.W."/>
        </authorList>
    </citation>
    <scope>NUCLEOTIDE SEQUENCE [LARGE SCALE GENOMIC DNA]</scope>
    <source>
        <strain evidence="8 9">IFR 18/094</strain>
    </source>
</reference>
<evidence type="ECO:0000313" key="9">
    <source>
        <dbReference type="Proteomes" id="UP000473885"/>
    </source>
</evidence>
<gene>
    <name evidence="8" type="ORF">FDF74_06145</name>
</gene>
<dbReference type="Proteomes" id="UP000473885">
    <property type="component" value="Unassembled WGS sequence"/>
</dbReference>
<sequence length="242" mass="27154">MLKGIQMQKKIRENVEVLKEFIKQNKGSIILSLVFIFIAFAGYEYYKNISILRDPNKIKKIILSYGNYSILVFLIFQVIQVIAFFIPGEVIQIAGGYIYGTFLGTVFSIIGITIGSMLVYTLSRLYGRPLVQKIISTNNLKFFDRVLNIGRINLVVFLLYLIPGIPKDALGYICGVSDIKTKDFFVLSTIGRIPGVIVSSYFGANINQGKKPILIVIAVISTLLFILGILKGEKIIKKLEKK</sequence>
<comment type="subcellular location">
    <subcellularLocation>
        <location evidence="1 6">Cell membrane</location>
        <topology evidence="1 6">Multi-pass membrane protein</topology>
    </subcellularLocation>
</comment>
<dbReference type="GO" id="GO:0005886">
    <property type="term" value="C:plasma membrane"/>
    <property type="evidence" value="ECO:0007669"/>
    <property type="project" value="UniProtKB-SubCell"/>
</dbReference>
<evidence type="ECO:0000259" key="7">
    <source>
        <dbReference type="Pfam" id="PF09335"/>
    </source>
</evidence>
<organism evidence="8 9">
    <name type="scientific">Clostridium niameyense</name>
    <dbReference type="NCBI Taxonomy" id="1622073"/>
    <lineage>
        <taxon>Bacteria</taxon>
        <taxon>Bacillati</taxon>
        <taxon>Bacillota</taxon>
        <taxon>Clostridia</taxon>
        <taxon>Eubacteriales</taxon>
        <taxon>Clostridiaceae</taxon>
        <taxon>Clostridium</taxon>
    </lineage>
</organism>
<comment type="similarity">
    <text evidence="6">Belongs to the TVP38/TMEM64 family.</text>
</comment>
<evidence type="ECO:0000256" key="3">
    <source>
        <dbReference type="ARBA" id="ARBA00022692"/>
    </source>
</evidence>
<dbReference type="PANTHER" id="PTHR12677:SF59">
    <property type="entry name" value="GOLGI APPARATUS MEMBRANE PROTEIN TVP38-RELATED"/>
    <property type="match status" value="1"/>
</dbReference>
<evidence type="ECO:0000256" key="4">
    <source>
        <dbReference type="ARBA" id="ARBA00022989"/>
    </source>
</evidence>
<dbReference type="RefSeq" id="WP_129582112.1">
    <property type="nucleotide sequence ID" value="NZ_CABKUB010000006.1"/>
</dbReference>
<evidence type="ECO:0000256" key="1">
    <source>
        <dbReference type="ARBA" id="ARBA00004651"/>
    </source>
</evidence>
<feature type="transmembrane region" description="Helical" evidence="6">
    <location>
        <begin position="98"/>
        <end position="122"/>
    </location>
</feature>
<comment type="caution">
    <text evidence="8">The sequence shown here is derived from an EMBL/GenBank/DDBJ whole genome shotgun (WGS) entry which is preliminary data.</text>
</comment>
<feature type="transmembrane region" description="Helical" evidence="6">
    <location>
        <begin position="142"/>
        <end position="162"/>
    </location>
</feature>
<keyword evidence="5 6" id="KW-0472">Membrane</keyword>